<dbReference type="EMBL" id="GL385408">
    <property type="protein sequence ID" value="EJT68981.1"/>
    <property type="molecule type" value="Genomic_DNA"/>
</dbReference>
<dbReference type="EnsemblFungi" id="EJT68981">
    <property type="protein sequence ID" value="EJT68981"/>
    <property type="gene ID" value="GGTG_13487"/>
</dbReference>
<accession>J3PJ05</accession>
<name>J3PJ05_GAET3</name>
<protein>
    <submittedName>
        <fullName evidence="2 3">Uncharacterized protein</fullName>
    </submittedName>
</protein>
<dbReference type="VEuPathDB" id="FungiDB:GGTG_13487"/>
<feature type="region of interest" description="Disordered" evidence="1">
    <location>
        <begin position="52"/>
        <end position="79"/>
    </location>
</feature>
<evidence type="ECO:0000313" key="4">
    <source>
        <dbReference type="Proteomes" id="UP000006039"/>
    </source>
</evidence>
<reference evidence="4" key="1">
    <citation type="submission" date="2010-07" db="EMBL/GenBank/DDBJ databases">
        <title>The genome sequence of Gaeumannomyces graminis var. tritici strain R3-111a-1.</title>
        <authorList>
            <consortium name="The Broad Institute Genome Sequencing Platform"/>
            <person name="Ma L.-J."/>
            <person name="Dead R."/>
            <person name="Young S."/>
            <person name="Zeng Q."/>
            <person name="Koehrsen M."/>
            <person name="Alvarado L."/>
            <person name="Berlin A."/>
            <person name="Chapman S.B."/>
            <person name="Chen Z."/>
            <person name="Freedman E."/>
            <person name="Gellesch M."/>
            <person name="Goldberg J."/>
            <person name="Griggs A."/>
            <person name="Gujja S."/>
            <person name="Heilman E.R."/>
            <person name="Heiman D."/>
            <person name="Hepburn T."/>
            <person name="Howarth C."/>
            <person name="Jen D."/>
            <person name="Larson L."/>
            <person name="Mehta T."/>
            <person name="Neiman D."/>
            <person name="Pearson M."/>
            <person name="Roberts A."/>
            <person name="Saif S."/>
            <person name="Shea T."/>
            <person name="Shenoy N."/>
            <person name="Sisk P."/>
            <person name="Stolte C."/>
            <person name="Sykes S."/>
            <person name="Walk T."/>
            <person name="White J."/>
            <person name="Yandava C."/>
            <person name="Haas B."/>
            <person name="Nusbaum C."/>
            <person name="Birren B."/>
        </authorList>
    </citation>
    <scope>NUCLEOTIDE SEQUENCE [LARGE SCALE GENOMIC DNA]</scope>
    <source>
        <strain evidence="4">R3-111a-1</strain>
    </source>
</reference>
<reference evidence="2" key="2">
    <citation type="submission" date="2010-07" db="EMBL/GenBank/DDBJ databases">
        <authorList>
            <consortium name="The Broad Institute Genome Sequencing Platform"/>
            <consortium name="Broad Institute Genome Sequencing Center for Infectious Disease"/>
            <person name="Ma L.-J."/>
            <person name="Dead R."/>
            <person name="Young S."/>
            <person name="Zeng Q."/>
            <person name="Koehrsen M."/>
            <person name="Alvarado L."/>
            <person name="Berlin A."/>
            <person name="Chapman S.B."/>
            <person name="Chen Z."/>
            <person name="Freedman E."/>
            <person name="Gellesch M."/>
            <person name="Goldberg J."/>
            <person name="Griggs A."/>
            <person name="Gujja S."/>
            <person name="Heilman E.R."/>
            <person name="Heiman D."/>
            <person name="Hepburn T."/>
            <person name="Howarth C."/>
            <person name="Jen D."/>
            <person name="Larson L."/>
            <person name="Mehta T."/>
            <person name="Neiman D."/>
            <person name="Pearson M."/>
            <person name="Roberts A."/>
            <person name="Saif S."/>
            <person name="Shea T."/>
            <person name="Shenoy N."/>
            <person name="Sisk P."/>
            <person name="Stolte C."/>
            <person name="Sykes S."/>
            <person name="Walk T."/>
            <person name="White J."/>
            <person name="Yandava C."/>
            <person name="Haas B."/>
            <person name="Nusbaum C."/>
            <person name="Birren B."/>
        </authorList>
    </citation>
    <scope>NUCLEOTIDE SEQUENCE</scope>
    <source>
        <strain evidence="2">R3-111a-1</strain>
    </source>
</reference>
<evidence type="ECO:0000313" key="3">
    <source>
        <dbReference type="EnsemblFungi" id="EJT68981"/>
    </source>
</evidence>
<dbReference type="RefSeq" id="XP_009229657.1">
    <property type="nucleotide sequence ID" value="XM_009231393.1"/>
</dbReference>
<gene>
    <name evidence="3" type="primary">20353945</name>
    <name evidence="2" type="ORF">GGTG_13487</name>
</gene>
<reference evidence="2" key="3">
    <citation type="submission" date="2010-09" db="EMBL/GenBank/DDBJ databases">
        <title>Annotation of Gaeumannomyces graminis var. tritici R3-111a-1.</title>
        <authorList>
            <consortium name="The Broad Institute Genome Sequencing Platform"/>
            <person name="Ma L.-J."/>
            <person name="Dead R."/>
            <person name="Young S.K."/>
            <person name="Zeng Q."/>
            <person name="Gargeya S."/>
            <person name="Fitzgerald M."/>
            <person name="Haas B."/>
            <person name="Abouelleil A."/>
            <person name="Alvarado L."/>
            <person name="Arachchi H.M."/>
            <person name="Berlin A."/>
            <person name="Brown A."/>
            <person name="Chapman S.B."/>
            <person name="Chen Z."/>
            <person name="Dunbar C."/>
            <person name="Freedman E."/>
            <person name="Gearin G."/>
            <person name="Gellesch M."/>
            <person name="Goldberg J."/>
            <person name="Griggs A."/>
            <person name="Gujja S."/>
            <person name="Heiman D."/>
            <person name="Howarth C."/>
            <person name="Larson L."/>
            <person name="Lui A."/>
            <person name="MacDonald P.J.P."/>
            <person name="Mehta T."/>
            <person name="Montmayeur A."/>
            <person name="Murphy C."/>
            <person name="Neiman D."/>
            <person name="Pearson M."/>
            <person name="Priest M."/>
            <person name="Roberts A."/>
            <person name="Saif S."/>
            <person name="Shea T."/>
            <person name="Shenoy N."/>
            <person name="Sisk P."/>
            <person name="Stolte C."/>
            <person name="Sykes S."/>
            <person name="Yandava C."/>
            <person name="Wortman J."/>
            <person name="Nusbaum C."/>
            <person name="Birren B."/>
        </authorList>
    </citation>
    <scope>NUCLEOTIDE SEQUENCE</scope>
    <source>
        <strain evidence="2">R3-111a-1</strain>
    </source>
</reference>
<dbReference type="AlphaFoldDB" id="J3PJ05"/>
<keyword evidence="4" id="KW-1185">Reference proteome</keyword>
<proteinExistence type="predicted"/>
<organism evidence="2">
    <name type="scientific">Gaeumannomyces tritici (strain R3-111a-1)</name>
    <name type="common">Wheat and barley take-all root rot fungus</name>
    <name type="synonym">Gaeumannomyces graminis var. tritici</name>
    <dbReference type="NCBI Taxonomy" id="644352"/>
    <lineage>
        <taxon>Eukaryota</taxon>
        <taxon>Fungi</taxon>
        <taxon>Dikarya</taxon>
        <taxon>Ascomycota</taxon>
        <taxon>Pezizomycotina</taxon>
        <taxon>Sordariomycetes</taxon>
        <taxon>Sordariomycetidae</taxon>
        <taxon>Magnaporthales</taxon>
        <taxon>Magnaporthaceae</taxon>
        <taxon>Gaeumannomyces</taxon>
    </lineage>
</organism>
<dbReference type="GeneID" id="20353945"/>
<evidence type="ECO:0000256" key="1">
    <source>
        <dbReference type="SAM" id="MobiDB-lite"/>
    </source>
</evidence>
<reference evidence="3" key="4">
    <citation type="journal article" date="2015" name="G3 (Bethesda)">
        <title>Genome sequences of three phytopathogenic species of the Magnaporthaceae family of fungi.</title>
        <authorList>
            <person name="Okagaki L.H."/>
            <person name="Nunes C.C."/>
            <person name="Sailsbery J."/>
            <person name="Clay B."/>
            <person name="Brown D."/>
            <person name="John T."/>
            <person name="Oh Y."/>
            <person name="Young N."/>
            <person name="Fitzgerald M."/>
            <person name="Haas B.J."/>
            <person name="Zeng Q."/>
            <person name="Young S."/>
            <person name="Adiconis X."/>
            <person name="Fan L."/>
            <person name="Levin J.Z."/>
            <person name="Mitchell T.K."/>
            <person name="Okubara P.A."/>
            <person name="Farman M.L."/>
            <person name="Kohn L.M."/>
            <person name="Birren B."/>
            <person name="Ma L.-J."/>
            <person name="Dean R.A."/>
        </authorList>
    </citation>
    <scope>NUCLEOTIDE SEQUENCE</scope>
    <source>
        <strain evidence="3">R3-111a-1</strain>
    </source>
</reference>
<dbReference type="Proteomes" id="UP000006039">
    <property type="component" value="Unassembled WGS sequence"/>
</dbReference>
<evidence type="ECO:0000313" key="2">
    <source>
        <dbReference type="EMBL" id="EJT68981.1"/>
    </source>
</evidence>
<dbReference type="HOGENOM" id="CLU_1660870_0_0_1"/>
<sequence>MAVTVQAAVMAWRALSCSLAPQRIFEPPIKPKCRLWLSRSLGSKWVEAVTRRPRTTAITGSPARDGPGSSPGAAKDRHSRMIETPQATMPRPVGARGPASPVGPQWRPVHDTFLLYCFCPSAWEAVPVEFSSFFIEKLARSMVRRLQMVKANGCYRVDY</sequence>
<reference evidence="3" key="5">
    <citation type="submission" date="2018-04" db="UniProtKB">
        <authorList>
            <consortium name="EnsemblFungi"/>
        </authorList>
    </citation>
    <scope>IDENTIFICATION</scope>
    <source>
        <strain evidence="3">R3-111a-1</strain>
    </source>
</reference>